<proteinExistence type="predicted"/>
<gene>
    <name evidence="2" type="ORF">BJ997_001995</name>
</gene>
<dbReference type="Pfam" id="PF13398">
    <property type="entry name" value="Peptidase_M50B"/>
    <property type="match status" value="1"/>
</dbReference>
<evidence type="ECO:0000256" key="1">
    <source>
        <dbReference type="SAM" id="Phobius"/>
    </source>
</evidence>
<feature type="transmembrane region" description="Helical" evidence="1">
    <location>
        <begin position="118"/>
        <end position="135"/>
    </location>
</feature>
<feature type="transmembrane region" description="Helical" evidence="1">
    <location>
        <begin position="211"/>
        <end position="235"/>
    </location>
</feature>
<feature type="transmembrane region" description="Helical" evidence="1">
    <location>
        <begin position="91"/>
        <end position="112"/>
    </location>
</feature>
<organism evidence="2 3">
    <name type="scientific">Cryobacterium roopkundense</name>
    <dbReference type="NCBI Taxonomy" id="1001240"/>
    <lineage>
        <taxon>Bacteria</taxon>
        <taxon>Bacillati</taxon>
        <taxon>Actinomycetota</taxon>
        <taxon>Actinomycetes</taxon>
        <taxon>Micrococcales</taxon>
        <taxon>Microbacteriaceae</taxon>
        <taxon>Cryobacterium</taxon>
    </lineage>
</organism>
<accession>A0A7W8ZWV7</accession>
<dbReference type="OrthoDB" id="5184455at2"/>
<evidence type="ECO:0008006" key="4">
    <source>
        <dbReference type="Google" id="ProtNLM"/>
    </source>
</evidence>
<reference evidence="2 3" key="1">
    <citation type="submission" date="2020-08" db="EMBL/GenBank/DDBJ databases">
        <title>Sequencing the genomes of 1000 actinobacteria strains.</title>
        <authorList>
            <person name="Klenk H.-P."/>
        </authorList>
    </citation>
    <scope>NUCLEOTIDE SEQUENCE [LARGE SCALE GENOMIC DNA]</scope>
    <source>
        <strain evidence="2 3">DSM 21065</strain>
    </source>
</reference>
<keyword evidence="1" id="KW-0812">Transmembrane</keyword>
<keyword evidence="1" id="KW-1133">Transmembrane helix</keyword>
<protein>
    <recommendedName>
        <fullName evidence="4">Integral membrane protein</fullName>
    </recommendedName>
</protein>
<dbReference type="InterPro" id="IPR049500">
    <property type="entry name" value="Peptidase_M50B-like"/>
</dbReference>
<sequence>MTVLQEIWERMIETHPPLPIGTAWITIVAAAVIVFVPGSWRIARHGVTIVHEGGHGAAATLSGRRLSGIRLHSDTSGLTVSRGRPRGPGMVFTLIAGYPAPALLGLGSAVLLGRGYDVGLLWALLAALVLVLVQIRNWFGLWSVAVTGTVIFTVSWFGSPSVQSIFALLLTAFLLLGAVRTVIELQQSRHRRSAGASDADQLARLTHLPGIIWVGVFFTVNLACLILAVQFLGLLPAGGA</sequence>
<feature type="transmembrane region" description="Helical" evidence="1">
    <location>
        <begin position="164"/>
        <end position="183"/>
    </location>
</feature>
<feature type="transmembrane region" description="Helical" evidence="1">
    <location>
        <begin position="20"/>
        <end position="40"/>
    </location>
</feature>
<dbReference type="Proteomes" id="UP000561726">
    <property type="component" value="Unassembled WGS sequence"/>
</dbReference>
<dbReference type="EMBL" id="JACHBQ010000001">
    <property type="protein sequence ID" value="MBB5641447.1"/>
    <property type="molecule type" value="Genomic_DNA"/>
</dbReference>
<evidence type="ECO:0000313" key="3">
    <source>
        <dbReference type="Proteomes" id="UP000561726"/>
    </source>
</evidence>
<evidence type="ECO:0000313" key="2">
    <source>
        <dbReference type="EMBL" id="MBB5641447.1"/>
    </source>
</evidence>
<name>A0A7W8ZWV7_9MICO</name>
<dbReference type="AlphaFoldDB" id="A0A7W8ZWV7"/>
<feature type="transmembrane region" description="Helical" evidence="1">
    <location>
        <begin position="140"/>
        <end position="158"/>
    </location>
</feature>
<dbReference type="RefSeq" id="WP_035836746.1">
    <property type="nucleotide sequence ID" value="NZ_JACHBQ010000001.1"/>
</dbReference>
<comment type="caution">
    <text evidence="2">The sequence shown here is derived from an EMBL/GenBank/DDBJ whole genome shotgun (WGS) entry which is preliminary data.</text>
</comment>
<keyword evidence="1" id="KW-0472">Membrane</keyword>